<dbReference type="OrthoDB" id="5582146at2759"/>
<name>A0A0C9XBT2_9AGAR</name>
<reference evidence="2 3" key="1">
    <citation type="submission" date="2014-04" db="EMBL/GenBank/DDBJ databases">
        <authorList>
            <consortium name="DOE Joint Genome Institute"/>
            <person name="Kuo A."/>
            <person name="Kohler A."/>
            <person name="Nagy L.G."/>
            <person name="Floudas D."/>
            <person name="Copeland A."/>
            <person name="Barry K.W."/>
            <person name="Cichocki N."/>
            <person name="Veneault-Fourrey C."/>
            <person name="LaButti K."/>
            <person name="Lindquist E.A."/>
            <person name="Lipzen A."/>
            <person name="Lundell T."/>
            <person name="Morin E."/>
            <person name="Murat C."/>
            <person name="Sun H."/>
            <person name="Tunlid A."/>
            <person name="Henrissat B."/>
            <person name="Grigoriev I.V."/>
            <person name="Hibbett D.S."/>
            <person name="Martin F."/>
            <person name="Nordberg H.P."/>
            <person name="Cantor M.N."/>
            <person name="Hua S.X."/>
        </authorList>
    </citation>
    <scope>NUCLEOTIDE SEQUENCE [LARGE SCALE GENOMIC DNA]</scope>
    <source>
        <strain evidence="2 3">LaAM-08-1</strain>
    </source>
</reference>
<dbReference type="STRING" id="1095629.A0A0C9XBT2"/>
<evidence type="ECO:0000313" key="2">
    <source>
        <dbReference type="EMBL" id="KIK09705.1"/>
    </source>
</evidence>
<keyword evidence="3" id="KW-1185">Reference proteome</keyword>
<gene>
    <name evidence="2" type="ORF">K443DRAFT_671030</name>
</gene>
<feature type="region of interest" description="Disordered" evidence="1">
    <location>
        <begin position="255"/>
        <end position="296"/>
    </location>
</feature>
<dbReference type="HOGENOM" id="CLU_023002_0_0_1"/>
<protein>
    <submittedName>
        <fullName evidence="2">Uncharacterized protein</fullName>
    </submittedName>
</protein>
<organism evidence="2 3">
    <name type="scientific">Laccaria amethystina LaAM-08-1</name>
    <dbReference type="NCBI Taxonomy" id="1095629"/>
    <lineage>
        <taxon>Eukaryota</taxon>
        <taxon>Fungi</taxon>
        <taxon>Dikarya</taxon>
        <taxon>Basidiomycota</taxon>
        <taxon>Agaricomycotina</taxon>
        <taxon>Agaricomycetes</taxon>
        <taxon>Agaricomycetidae</taxon>
        <taxon>Agaricales</taxon>
        <taxon>Agaricineae</taxon>
        <taxon>Hydnangiaceae</taxon>
        <taxon>Laccaria</taxon>
    </lineage>
</organism>
<dbReference type="Proteomes" id="UP000054477">
    <property type="component" value="Unassembled WGS sequence"/>
</dbReference>
<evidence type="ECO:0000256" key="1">
    <source>
        <dbReference type="SAM" id="MobiDB-lite"/>
    </source>
</evidence>
<reference evidence="3" key="2">
    <citation type="submission" date="2015-01" db="EMBL/GenBank/DDBJ databases">
        <title>Evolutionary Origins and Diversification of the Mycorrhizal Mutualists.</title>
        <authorList>
            <consortium name="DOE Joint Genome Institute"/>
            <consortium name="Mycorrhizal Genomics Consortium"/>
            <person name="Kohler A."/>
            <person name="Kuo A."/>
            <person name="Nagy L.G."/>
            <person name="Floudas D."/>
            <person name="Copeland A."/>
            <person name="Barry K.W."/>
            <person name="Cichocki N."/>
            <person name="Veneault-Fourrey C."/>
            <person name="LaButti K."/>
            <person name="Lindquist E.A."/>
            <person name="Lipzen A."/>
            <person name="Lundell T."/>
            <person name="Morin E."/>
            <person name="Murat C."/>
            <person name="Riley R."/>
            <person name="Ohm R."/>
            <person name="Sun H."/>
            <person name="Tunlid A."/>
            <person name="Henrissat B."/>
            <person name="Grigoriev I.V."/>
            <person name="Hibbett D.S."/>
            <person name="Martin F."/>
        </authorList>
    </citation>
    <scope>NUCLEOTIDE SEQUENCE [LARGE SCALE GENOMIC DNA]</scope>
    <source>
        <strain evidence="3">LaAM-08-1</strain>
    </source>
</reference>
<dbReference type="AlphaFoldDB" id="A0A0C9XBT2"/>
<sequence length="318" mass="34766">MSTDIFVPQSIRHALHSLPFSPTHAQSHPYFFSHSNPSSPLSMHPISLPQAQTPPISTKPLPFSQNNKAPDNLFPNDSIIPASFLDTLRETSRRAHISPTLSLFLSDLFSATRHTSQLDATLLTATAMKDAQDLVRAERVLGTDLTGTELVRPTAKFYDDISEELSELNGLKAGQSRTSDDFSEYVTVNRGDISSASRSTTTSTSSTSRAPVVLDVSEVDVARIMPRVITHRVKLRDGPEDEVLASAVFGATFGSGSGFDQDGPTGDTDSESNWTTCPPDSDERQEGPWSGWKERKSPWPVRKTITVKEILVDILGEV</sequence>
<evidence type="ECO:0000313" key="3">
    <source>
        <dbReference type="Proteomes" id="UP000054477"/>
    </source>
</evidence>
<dbReference type="EMBL" id="KN838537">
    <property type="protein sequence ID" value="KIK09705.1"/>
    <property type="molecule type" value="Genomic_DNA"/>
</dbReference>
<proteinExistence type="predicted"/>
<feature type="compositionally biased region" description="Basic and acidic residues" evidence="1">
    <location>
        <begin position="281"/>
        <end position="296"/>
    </location>
</feature>
<accession>A0A0C9XBT2</accession>